<reference evidence="2" key="1">
    <citation type="submission" date="2016-03" db="EMBL/GenBank/DDBJ databases">
        <title>Mechanisms controlling the formation of the plant cell surface in tip-growing cells are functionally conserved among land plants.</title>
        <authorList>
            <person name="Honkanen S."/>
            <person name="Jones V.A."/>
            <person name="Morieri G."/>
            <person name="Champion C."/>
            <person name="Hetherington A.J."/>
            <person name="Kelly S."/>
            <person name="Saint-Marcoux D."/>
            <person name="Proust H."/>
            <person name="Prescott H."/>
            <person name="Dolan L."/>
        </authorList>
    </citation>
    <scope>NUCLEOTIDE SEQUENCE [LARGE SCALE GENOMIC DNA]</scope>
    <source>
        <tissue evidence="2">Whole gametophyte</tissue>
    </source>
</reference>
<evidence type="ECO:0000313" key="3">
    <source>
        <dbReference type="Proteomes" id="UP000077202"/>
    </source>
</evidence>
<dbReference type="EMBL" id="LVLJ01000074">
    <property type="protein sequence ID" value="OAE35771.1"/>
    <property type="molecule type" value="Genomic_DNA"/>
</dbReference>
<organism evidence="2 3">
    <name type="scientific">Marchantia polymorpha subsp. ruderalis</name>
    <dbReference type="NCBI Taxonomy" id="1480154"/>
    <lineage>
        <taxon>Eukaryota</taxon>
        <taxon>Viridiplantae</taxon>
        <taxon>Streptophyta</taxon>
        <taxon>Embryophyta</taxon>
        <taxon>Marchantiophyta</taxon>
        <taxon>Marchantiopsida</taxon>
        <taxon>Marchantiidae</taxon>
        <taxon>Marchantiales</taxon>
        <taxon>Marchantiaceae</taxon>
        <taxon>Marchantia</taxon>
    </lineage>
</organism>
<accession>A0A176WT44</accession>
<sequence>MRRESLLILLSHSLMHSERINVGLTAAALKALEPGHEKYAGAENTSHARQIAAQGDAHGTPPRMPQSEWAQYINCVVVKAGVAIGPGAANYWLIAQPFWLCLERPLGWDAWGRGWTGLDWTGLYNTSFDMREIDRQFGHLFHTFRALAESLIDEEEWVSIGWPASSYCMMIANKHRFESHKGRLKIPAFLPRIVPAPIRSRSLEEEEEEDDEGGGGSNARSRTTPTKHKGEKNGEEGEAAEVCEDEEEEGGVSEEEEEEEDREDGGGARDLAGPV</sequence>
<evidence type="ECO:0000313" key="2">
    <source>
        <dbReference type="EMBL" id="OAE35771.1"/>
    </source>
</evidence>
<keyword evidence="3" id="KW-1185">Reference proteome</keyword>
<name>A0A176WT44_MARPO</name>
<feature type="region of interest" description="Disordered" evidence="1">
    <location>
        <begin position="200"/>
        <end position="275"/>
    </location>
</feature>
<gene>
    <name evidence="2" type="ORF">AXG93_3524s1060</name>
</gene>
<protein>
    <submittedName>
        <fullName evidence="2">Uncharacterized protein</fullName>
    </submittedName>
</protein>
<dbReference type="AlphaFoldDB" id="A0A176WT44"/>
<comment type="caution">
    <text evidence="2">The sequence shown here is derived from an EMBL/GenBank/DDBJ whole genome shotgun (WGS) entry which is preliminary data.</text>
</comment>
<feature type="compositionally biased region" description="Acidic residues" evidence="1">
    <location>
        <begin position="204"/>
        <end position="213"/>
    </location>
</feature>
<evidence type="ECO:0000256" key="1">
    <source>
        <dbReference type="SAM" id="MobiDB-lite"/>
    </source>
</evidence>
<proteinExistence type="predicted"/>
<dbReference type="Proteomes" id="UP000077202">
    <property type="component" value="Unassembled WGS sequence"/>
</dbReference>
<feature type="compositionally biased region" description="Acidic residues" evidence="1">
    <location>
        <begin position="236"/>
        <end position="263"/>
    </location>
</feature>